<evidence type="ECO:0000313" key="2">
    <source>
        <dbReference type="Proteomes" id="UP000197535"/>
    </source>
</evidence>
<keyword evidence="2" id="KW-1185">Reference proteome</keyword>
<comment type="caution">
    <text evidence="1">The sequence shown here is derived from an EMBL/GenBank/DDBJ whole genome shotgun (WGS) entry which is preliminary data.</text>
</comment>
<proteinExistence type="predicted"/>
<accession>A0A254TC86</accession>
<dbReference type="Proteomes" id="UP000197535">
    <property type="component" value="Unassembled WGS sequence"/>
</dbReference>
<organism evidence="1 2">
    <name type="scientific">Noviherbaspirillum denitrificans</name>
    <dbReference type="NCBI Taxonomy" id="1968433"/>
    <lineage>
        <taxon>Bacteria</taxon>
        <taxon>Pseudomonadati</taxon>
        <taxon>Pseudomonadota</taxon>
        <taxon>Betaproteobacteria</taxon>
        <taxon>Burkholderiales</taxon>
        <taxon>Oxalobacteraceae</taxon>
        <taxon>Noviherbaspirillum</taxon>
    </lineage>
</organism>
<protein>
    <submittedName>
        <fullName evidence="1">Uncharacterized protein</fullName>
    </submittedName>
</protein>
<gene>
    <name evidence="1" type="ORF">AYR66_12860</name>
</gene>
<dbReference type="EMBL" id="LSTO01000001">
    <property type="protein sequence ID" value="OWW20251.1"/>
    <property type="molecule type" value="Genomic_DNA"/>
</dbReference>
<evidence type="ECO:0000313" key="1">
    <source>
        <dbReference type="EMBL" id="OWW20251.1"/>
    </source>
</evidence>
<reference evidence="1 2" key="1">
    <citation type="submission" date="2016-02" db="EMBL/GenBank/DDBJ databases">
        <authorList>
            <person name="Wen L."/>
            <person name="He K."/>
            <person name="Yang H."/>
        </authorList>
    </citation>
    <scope>NUCLEOTIDE SEQUENCE [LARGE SCALE GENOMIC DNA]</scope>
    <source>
        <strain evidence="1 2">TSA40</strain>
    </source>
</reference>
<sequence>MDPVVGGAWLFAEHGHLDVAQAAFVQALEKFVSNHAVADNKDFHASSLFNMCMAPTRMRPDLISKT</sequence>
<name>A0A254TC86_9BURK</name>
<dbReference type="AlphaFoldDB" id="A0A254TC86"/>